<gene>
    <name evidence="1" type="ORF">A11Q_2481</name>
</gene>
<dbReference type="RefSeq" id="WP_015471187.1">
    <property type="nucleotide sequence ID" value="NC_020813.1"/>
</dbReference>
<proteinExistence type="predicted"/>
<dbReference type="STRING" id="1184267.A11Q_2481"/>
<evidence type="ECO:0000313" key="1">
    <source>
        <dbReference type="EMBL" id="AGH96697.1"/>
    </source>
</evidence>
<name>M4VBC4_9BACT</name>
<dbReference type="EMBL" id="CP003537">
    <property type="protein sequence ID" value="AGH96697.1"/>
    <property type="molecule type" value="Genomic_DNA"/>
</dbReference>
<dbReference type="HOGENOM" id="CLU_062179_0_0_7"/>
<dbReference type="KEGG" id="bex:A11Q_2481"/>
<dbReference type="PATRIC" id="fig|1184267.3.peg.2508"/>
<dbReference type="InterPro" id="IPR014729">
    <property type="entry name" value="Rossmann-like_a/b/a_fold"/>
</dbReference>
<accession>M4VBC4</accession>
<evidence type="ECO:0000313" key="2">
    <source>
        <dbReference type="Proteomes" id="UP000012040"/>
    </source>
</evidence>
<dbReference type="AlphaFoldDB" id="M4VBC4"/>
<dbReference type="Gene3D" id="3.40.50.620">
    <property type="entry name" value="HUPs"/>
    <property type="match status" value="1"/>
</dbReference>
<dbReference type="Proteomes" id="UP000012040">
    <property type="component" value="Chromosome"/>
</dbReference>
<dbReference type="OrthoDB" id="9799210at2"/>
<organism evidence="1 2">
    <name type="scientific">Pseudobdellovibrio exovorus JSS</name>
    <dbReference type="NCBI Taxonomy" id="1184267"/>
    <lineage>
        <taxon>Bacteria</taxon>
        <taxon>Pseudomonadati</taxon>
        <taxon>Bdellovibrionota</taxon>
        <taxon>Bdellovibrionia</taxon>
        <taxon>Bdellovibrionales</taxon>
        <taxon>Pseudobdellovibrionaceae</taxon>
        <taxon>Pseudobdellovibrio</taxon>
    </lineage>
</organism>
<sequence length="305" mass="36456">MKLGYGQSFADYNPEEDFCCQLEPLTRVPDNAFAEARLCARELYQKYQRPLNLCLSGGLDSEAMALAFLAEDIPIHVWTLRFNNNLNEEDICHATAFCQHHQIEQKFVDLDVINFYEQRRFEDYLHRYKSMSVEVAVQLWFLDQTPEPVIWGGQGFRALRRPDDEIRLQPITQMEAVFFRYFQYTGKQGTPNFHFHSTPLIWSFFKTSLKLTHRLYPDDHVPEFYADKFQFYKMAGFPLKEISARSQKLHGFEKVKIYFDERLKKQQTDYQRYYRQWAESLYPYSKNARFVLPSIDPIRQQLVHF</sequence>
<keyword evidence="2" id="KW-1185">Reference proteome</keyword>
<dbReference type="SUPFAM" id="SSF52402">
    <property type="entry name" value="Adenine nucleotide alpha hydrolases-like"/>
    <property type="match status" value="1"/>
</dbReference>
<reference evidence="1 2" key="1">
    <citation type="journal article" date="2013" name="ISME J.">
        <title>By their genes ye shall know them: genomic signatures of predatory bacteria.</title>
        <authorList>
            <person name="Pasternak Z."/>
            <person name="Pietrokovski S."/>
            <person name="Rotem O."/>
            <person name="Gophna U."/>
            <person name="Lurie-Weinberger M.N."/>
            <person name="Jurkevitch E."/>
        </authorList>
    </citation>
    <scope>NUCLEOTIDE SEQUENCE [LARGE SCALE GENOMIC DNA]</scope>
    <source>
        <strain evidence="1 2">JSS</strain>
    </source>
</reference>
<protein>
    <submittedName>
        <fullName evidence="1">Uncharacterized protein</fullName>
    </submittedName>
</protein>